<protein>
    <submittedName>
        <fullName evidence="1">Uncharacterized protein</fullName>
    </submittedName>
</protein>
<evidence type="ECO:0000313" key="1">
    <source>
        <dbReference type="EMBL" id="KAJ4429692.1"/>
    </source>
</evidence>
<evidence type="ECO:0000313" key="2">
    <source>
        <dbReference type="Proteomes" id="UP001148838"/>
    </source>
</evidence>
<reference evidence="1 2" key="1">
    <citation type="journal article" date="2022" name="Allergy">
        <title>Genome assembly and annotation of Periplaneta americana reveal a comprehensive cockroach allergen profile.</title>
        <authorList>
            <person name="Wang L."/>
            <person name="Xiong Q."/>
            <person name="Saelim N."/>
            <person name="Wang L."/>
            <person name="Nong W."/>
            <person name="Wan A.T."/>
            <person name="Shi M."/>
            <person name="Liu X."/>
            <person name="Cao Q."/>
            <person name="Hui J.H.L."/>
            <person name="Sookrung N."/>
            <person name="Leung T.F."/>
            <person name="Tungtrongchitr A."/>
            <person name="Tsui S.K.W."/>
        </authorList>
    </citation>
    <scope>NUCLEOTIDE SEQUENCE [LARGE SCALE GENOMIC DNA]</scope>
    <source>
        <strain evidence="1">PWHHKU_190912</strain>
    </source>
</reference>
<sequence>MAGLCEGGNEPPGSLKVSNYPFSPQRSALFTRHIWNHLHFRRLIRFSRLRHLERMPEGRLPKRALYGHPGGLRKRGRPRLRWLQDVEDDLRRVGCKRWRQRAQDRDEWFLLIKEAQALHGL</sequence>
<comment type="caution">
    <text evidence="1">The sequence shown here is derived from an EMBL/GenBank/DDBJ whole genome shotgun (WGS) entry which is preliminary data.</text>
</comment>
<dbReference type="EMBL" id="JAJSOF020000033">
    <property type="protein sequence ID" value="KAJ4429692.1"/>
    <property type="molecule type" value="Genomic_DNA"/>
</dbReference>
<organism evidence="1 2">
    <name type="scientific">Periplaneta americana</name>
    <name type="common">American cockroach</name>
    <name type="synonym">Blatta americana</name>
    <dbReference type="NCBI Taxonomy" id="6978"/>
    <lineage>
        <taxon>Eukaryota</taxon>
        <taxon>Metazoa</taxon>
        <taxon>Ecdysozoa</taxon>
        <taxon>Arthropoda</taxon>
        <taxon>Hexapoda</taxon>
        <taxon>Insecta</taxon>
        <taxon>Pterygota</taxon>
        <taxon>Neoptera</taxon>
        <taxon>Polyneoptera</taxon>
        <taxon>Dictyoptera</taxon>
        <taxon>Blattodea</taxon>
        <taxon>Blattoidea</taxon>
        <taxon>Blattidae</taxon>
        <taxon>Blattinae</taxon>
        <taxon>Periplaneta</taxon>
    </lineage>
</organism>
<name>A0ABQ8S702_PERAM</name>
<keyword evidence="2" id="KW-1185">Reference proteome</keyword>
<dbReference type="Proteomes" id="UP001148838">
    <property type="component" value="Unassembled WGS sequence"/>
</dbReference>
<gene>
    <name evidence="1" type="ORF">ANN_21893</name>
</gene>
<accession>A0ABQ8S702</accession>
<proteinExistence type="predicted"/>